<dbReference type="Pfam" id="PF02594">
    <property type="entry name" value="DUF167"/>
    <property type="match status" value="1"/>
</dbReference>
<gene>
    <name evidence="3" type="ORF">SAMN04488071_0455</name>
</gene>
<dbReference type="AlphaFoldDB" id="A0A1G6U3C5"/>
<dbReference type="EMBL" id="FNAK01000001">
    <property type="protein sequence ID" value="SDD35781.1"/>
    <property type="molecule type" value="Genomic_DNA"/>
</dbReference>
<dbReference type="InterPro" id="IPR036591">
    <property type="entry name" value="YggU-like_sf"/>
</dbReference>
<dbReference type="Proteomes" id="UP000183685">
    <property type="component" value="Unassembled WGS sequence"/>
</dbReference>
<proteinExistence type="inferred from homology"/>
<dbReference type="SMART" id="SM01152">
    <property type="entry name" value="DUF167"/>
    <property type="match status" value="1"/>
</dbReference>
<dbReference type="RefSeq" id="WP_068308420.1">
    <property type="nucleotide sequence ID" value="NZ_FNAK01000001.1"/>
</dbReference>
<dbReference type="SUPFAM" id="SSF69786">
    <property type="entry name" value="YggU-like"/>
    <property type="match status" value="1"/>
</dbReference>
<dbReference type="OrthoDB" id="9801972at2"/>
<evidence type="ECO:0000313" key="3">
    <source>
        <dbReference type="EMBL" id="SDD35781.1"/>
    </source>
</evidence>
<dbReference type="Gene3D" id="3.30.1200.10">
    <property type="entry name" value="YggU-like"/>
    <property type="match status" value="1"/>
</dbReference>
<comment type="similarity">
    <text evidence="1 2">Belongs to the UPF0235 family.</text>
</comment>
<protein>
    <recommendedName>
        <fullName evidence="2">UPF0235 protein SAMN04488071_0455</fullName>
    </recommendedName>
</protein>
<name>A0A1G6U3C5_9PROT</name>
<evidence type="ECO:0000256" key="1">
    <source>
        <dbReference type="ARBA" id="ARBA00010364"/>
    </source>
</evidence>
<dbReference type="NCBIfam" id="TIGR00251">
    <property type="entry name" value="DUF167 family protein"/>
    <property type="match status" value="1"/>
</dbReference>
<evidence type="ECO:0000256" key="2">
    <source>
        <dbReference type="HAMAP-Rule" id="MF_00634"/>
    </source>
</evidence>
<dbReference type="STRING" id="637679.GCA_001550055_00434"/>
<reference evidence="3 4" key="1">
    <citation type="submission" date="2016-10" db="EMBL/GenBank/DDBJ databases">
        <authorList>
            <person name="de Groot N.N."/>
        </authorList>
    </citation>
    <scope>NUCLEOTIDE SEQUENCE [LARGE SCALE GENOMIC DNA]</scope>
    <source>
        <strain evidence="3 4">CGMCC 1.9109</strain>
    </source>
</reference>
<evidence type="ECO:0000313" key="4">
    <source>
        <dbReference type="Proteomes" id="UP000183685"/>
    </source>
</evidence>
<keyword evidence="4" id="KW-1185">Reference proteome</keyword>
<sequence>MSDRLLIRVAEGVRLHIRLTPKAAADKLDRIDRDAEGQLRLRATVTAIPENGKANAALIKLLSKKLRLPKSAIRLIAGDQNRNKTILFEGVPDELFDALDAKLRELGLMG</sequence>
<dbReference type="InterPro" id="IPR003746">
    <property type="entry name" value="DUF167"/>
</dbReference>
<organism evidence="3 4">
    <name type="scientific">Kordiimonas lacus</name>
    <dbReference type="NCBI Taxonomy" id="637679"/>
    <lineage>
        <taxon>Bacteria</taxon>
        <taxon>Pseudomonadati</taxon>
        <taxon>Pseudomonadota</taxon>
        <taxon>Alphaproteobacteria</taxon>
        <taxon>Kordiimonadales</taxon>
        <taxon>Kordiimonadaceae</taxon>
        <taxon>Kordiimonas</taxon>
    </lineage>
</organism>
<accession>A0A1G6U3C5</accession>
<dbReference type="HAMAP" id="MF_00634">
    <property type="entry name" value="UPF0235"/>
    <property type="match status" value="1"/>
</dbReference>